<name>A0A2A2IHV9_9BACI</name>
<dbReference type="AlphaFoldDB" id="A0A2A2IHV9"/>
<comment type="caution">
    <text evidence="1">The sequence shown here is derived from an EMBL/GenBank/DDBJ whole genome shotgun (WGS) entry which is preliminary data.</text>
</comment>
<dbReference type="SUPFAM" id="SSF54197">
    <property type="entry name" value="HIT-like"/>
    <property type="match status" value="2"/>
</dbReference>
<proteinExistence type="predicted"/>
<dbReference type="OrthoDB" id="1803128at2"/>
<gene>
    <name evidence="1" type="ORF">CIL05_03690</name>
</gene>
<evidence type="ECO:0000313" key="2">
    <source>
        <dbReference type="Proteomes" id="UP000218887"/>
    </source>
</evidence>
<evidence type="ECO:0000313" key="1">
    <source>
        <dbReference type="EMBL" id="PAV30834.1"/>
    </source>
</evidence>
<dbReference type="Gene3D" id="3.30.428.10">
    <property type="entry name" value="HIT-like"/>
    <property type="match status" value="2"/>
</dbReference>
<accession>A0A2A2IHV9</accession>
<dbReference type="RefSeq" id="WP_095654164.1">
    <property type="nucleotide sequence ID" value="NZ_NPOA01000002.1"/>
</dbReference>
<dbReference type="Proteomes" id="UP000218887">
    <property type="component" value="Unassembled WGS sequence"/>
</dbReference>
<sequence length="339" mass="38379">MESLFQKHVETFTFYDGEGNKIERNTEVRFDPLTGESSRLVFDTAMTLTAPDYTEAAEKSGGANCPFCPENVHKLTPVFPNEIASEGRISQGESIVFPNLFPYSKHNGVVVFSKDHYVRLQEFTTTMIKDAFIAAQTYIERVVATEEKDDVYASINWNYLPYSGGSILHPHLHVVVSESATNYQSHFERKARAFKENHGQDYLTYLLEMEKENEERWIGEKGNVAWVHAFAPKSHNDFLAVFPKAVSIDDIGEQDWTDFAEGLQAIFSTLTEQGFASFNMVFTVSNEGSPVHARLIPRLTLGGLDTSDINFFQALHLEPLSYKSPEDIAEKARVHFLKK</sequence>
<protein>
    <recommendedName>
        <fullName evidence="3">Galactose-1-phosphate uridylyltransferase</fullName>
    </recommendedName>
</protein>
<keyword evidence="2" id="KW-1185">Reference proteome</keyword>
<reference evidence="1 2" key="1">
    <citation type="submission" date="2017-08" db="EMBL/GenBank/DDBJ databases">
        <title>Virgibacillus indicus sp. nov. and Virgibacillus profoundi sp. nov, two moderately halophilic bacteria isolated from marine sediment by using the Microfluidic Streak Plate.</title>
        <authorList>
            <person name="Xu B."/>
            <person name="Hu B."/>
            <person name="Wang J."/>
            <person name="Zhu Y."/>
            <person name="Huang L."/>
            <person name="Du W."/>
            <person name="Huang Y."/>
        </authorList>
    </citation>
    <scope>NUCLEOTIDE SEQUENCE [LARGE SCALE GENOMIC DNA]</scope>
    <source>
        <strain evidence="1 2">IO3-P3-H5</strain>
    </source>
</reference>
<organism evidence="1 2">
    <name type="scientific">Virgibacillus profundi</name>
    <dbReference type="NCBI Taxonomy" id="2024555"/>
    <lineage>
        <taxon>Bacteria</taxon>
        <taxon>Bacillati</taxon>
        <taxon>Bacillota</taxon>
        <taxon>Bacilli</taxon>
        <taxon>Bacillales</taxon>
        <taxon>Bacillaceae</taxon>
        <taxon>Virgibacillus</taxon>
    </lineage>
</organism>
<evidence type="ECO:0008006" key="3">
    <source>
        <dbReference type="Google" id="ProtNLM"/>
    </source>
</evidence>
<dbReference type="EMBL" id="NPOA01000002">
    <property type="protein sequence ID" value="PAV30834.1"/>
    <property type="molecule type" value="Genomic_DNA"/>
</dbReference>
<dbReference type="InterPro" id="IPR036265">
    <property type="entry name" value="HIT-like_sf"/>
</dbReference>